<gene>
    <name evidence="1" type="ordered locus">Spea_1405</name>
</gene>
<dbReference type="Pfam" id="PF07722">
    <property type="entry name" value="Peptidase_C26"/>
    <property type="match status" value="1"/>
</dbReference>
<name>A8H2E4_SHEPA</name>
<dbReference type="InterPro" id="IPR044668">
    <property type="entry name" value="PuuD-like"/>
</dbReference>
<dbReference type="RefSeq" id="WP_012154657.1">
    <property type="nucleotide sequence ID" value="NC_009901.1"/>
</dbReference>
<evidence type="ECO:0000313" key="2">
    <source>
        <dbReference type="Proteomes" id="UP000002608"/>
    </source>
</evidence>
<dbReference type="GO" id="GO:0016811">
    <property type="term" value="F:hydrolase activity, acting on carbon-nitrogen (but not peptide) bonds, in linear amides"/>
    <property type="evidence" value="ECO:0007669"/>
    <property type="project" value="InterPro"/>
</dbReference>
<dbReference type="Proteomes" id="UP000002608">
    <property type="component" value="Chromosome"/>
</dbReference>
<dbReference type="SUPFAM" id="SSF52317">
    <property type="entry name" value="Class I glutamine amidotransferase-like"/>
    <property type="match status" value="1"/>
</dbReference>
<dbReference type="GO" id="GO:0005829">
    <property type="term" value="C:cytosol"/>
    <property type="evidence" value="ECO:0007669"/>
    <property type="project" value="TreeGrafter"/>
</dbReference>
<dbReference type="PANTHER" id="PTHR43235:SF1">
    <property type="entry name" value="GLUTAMINE AMIDOTRANSFERASE PB2B2.05-RELATED"/>
    <property type="match status" value="1"/>
</dbReference>
<keyword evidence="2" id="KW-1185">Reference proteome</keyword>
<evidence type="ECO:0000313" key="1">
    <source>
        <dbReference type="EMBL" id="ABV86731.1"/>
    </source>
</evidence>
<dbReference type="EMBL" id="CP000851">
    <property type="protein sequence ID" value="ABV86731.1"/>
    <property type="molecule type" value="Genomic_DNA"/>
</dbReference>
<dbReference type="Gene3D" id="3.40.50.880">
    <property type="match status" value="1"/>
</dbReference>
<proteinExistence type="predicted"/>
<reference evidence="1 2" key="1">
    <citation type="submission" date="2007-10" db="EMBL/GenBank/DDBJ databases">
        <title>Complete sequence of Shewanella pealeana ATCC 700345.</title>
        <authorList>
            <consortium name="US DOE Joint Genome Institute"/>
            <person name="Copeland A."/>
            <person name="Lucas S."/>
            <person name="Lapidus A."/>
            <person name="Barry K."/>
            <person name="Glavina del Rio T."/>
            <person name="Dalin E."/>
            <person name="Tice H."/>
            <person name="Pitluck S."/>
            <person name="Chertkov O."/>
            <person name="Brettin T."/>
            <person name="Bruce D."/>
            <person name="Detter J.C."/>
            <person name="Han C."/>
            <person name="Schmutz J."/>
            <person name="Larimer F."/>
            <person name="Land M."/>
            <person name="Hauser L."/>
            <person name="Kyrpides N."/>
            <person name="Kim E."/>
            <person name="Zhao J.-S.Z."/>
            <person name="Manno D."/>
            <person name="Hawari J."/>
            <person name="Richardson P."/>
        </authorList>
    </citation>
    <scope>NUCLEOTIDE SEQUENCE [LARGE SCALE GENOMIC DNA]</scope>
    <source>
        <strain evidence="2">ATCC 700345 / ANG-SQ1</strain>
    </source>
</reference>
<dbReference type="OrthoDB" id="9813383at2"/>
<accession>A8H2E4</accession>
<dbReference type="InterPro" id="IPR029062">
    <property type="entry name" value="Class_I_gatase-like"/>
</dbReference>
<dbReference type="STRING" id="398579.Spea_1405"/>
<dbReference type="InterPro" id="IPR011697">
    <property type="entry name" value="Peptidase_C26"/>
</dbReference>
<dbReference type="AlphaFoldDB" id="A8H2E4"/>
<sequence>MKLVGVTQRVDNIEHYFERRDCLDQRWSDFFNRLGYLVIPLPNIAKERVSKLCDKLQLDAILLSGGNSIAELNPSAKDSAPERDEFEKEIVNYAIQNNIPLVGVCRGMQLLNIHLGGSLCALDGHIATRHAIESPENNQLFNRIVNSYHAWGIRPQDLALSLNPLAYDDKGNVEAFYSTSEKQLGLMWHPEREEQFNQFDIQIISEFLK</sequence>
<dbReference type="PROSITE" id="PS51273">
    <property type="entry name" value="GATASE_TYPE_1"/>
    <property type="match status" value="1"/>
</dbReference>
<protein>
    <submittedName>
        <fullName evidence="1">Peptidase C26</fullName>
    </submittedName>
</protein>
<dbReference type="eggNOG" id="COG2071">
    <property type="taxonomic scope" value="Bacteria"/>
</dbReference>
<dbReference type="PANTHER" id="PTHR43235">
    <property type="entry name" value="GLUTAMINE AMIDOTRANSFERASE PB2B2.05-RELATED"/>
    <property type="match status" value="1"/>
</dbReference>
<dbReference type="HOGENOM" id="CLU_030756_5_0_6"/>
<dbReference type="KEGG" id="spl:Spea_1405"/>
<organism evidence="1 2">
    <name type="scientific">Shewanella pealeana (strain ATCC 700345 / ANG-SQ1)</name>
    <dbReference type="NCBI Taxonomy" id="398579"/>
    <lineage>
        <taxon>Bacteria</taxon>
        <taxon>Pseudomonadati</taxon>
        <taxon>Pseudomonadota</taxon>
        <taxon>Gammaproteobacteria</taxon>
        <taxon>Alteromonadales</taxon>
        <taxon>Shewanellaceae</taxon>
        <taxon>Shewanella</taxon>
    </lineage>
</organism>